<sequence length="129" mass="14462">MEIKTPGRARWCRRSGEARKSRPPELSTKPLLLPPSLRTAVLQRGSPSPENPAYSLCHCCWDEDRPCSLAEERGDAGGARLSSFFTWNQRDAVNTVKVGLAFGVRTLNRRAPRSGREKEKEIKNPESTQ</sequence>
<name>A0AAV7SWQ7_PLEWA</name>
<organism evidence="2 3">
    <name type="scientific">Pleurodeles waltl</name>
    <name type="common">Iberian ribbed newt</name>
    <dbReference type="NCBI Taxonomy" id="8319"/>
    <lineage>
        <taxon>Eukaryota</taxon>
        <taxon>Metazoa</taxon>
        <taxon>Chordata</taxon>
        <taxon>Craniata</taxon>
        <taxon>Vertebrata</taxon>
        <taxon>Euteleostomi</taxon>
        <taxon>Amphibia</taxon>
        <taxon>Batrachia</taxon>
        <taxon>Caudata</taxon>
        <taxon>Salamandroidea</taxon>
        <taxon>Salamandridae</taxon>
        <taxon>Pleurodelinae</taxon>
        <taxon>Pleurodeles</taxon>
    </lineage>
</organism>
<accession>A0AAV7SWQ7</accession>
<protein>
    <submittedName>
        <fullName evidence="2">Uncharacterized protein</fullName>
    </submittedName>
</protein>
<reference evidence="2" key="1">
    <citation type="journal article" date="2022" name="bioRxiv">
        <title>Sequencing and chromosome-scale assembly of the giantPleurodeles waltlgenome.</title>
        <authorList>
            <person name="Brown T."/>
            <person name="Elewa A."/>
            <person name="Iarovenko S."/>
            <person name="Subramanian E."/>
            <person name="Araus A.J."/>
            <person name="Petzold A."/>
            <person name="Susuki M."/>
            <person name="Suzuki K.-i.T."/>
            <person name="Hayashi T."/>
            <person name="Toyoda A."/>
            <person name="Oliveira C."/>
            <person name="Osipova E."/>
            <person name="Leigh N.D."/>
            <person name="Simon A."/>
            <person name="Yun M.H."/>
        </authorList>
    </citation>
    <scope>NUCLEOTIDE SEQUENCE</scope>
    <source>
        <strain evidence="2">20211129_DDA</strain>
        <tissue evidence="2">Liver</tissue>
    </source>
</reference>
<evidence type="ECO:0000256" key="1">
    <source>
        <dbReference type="SAM" id="MobiDB-lite"/>
    </source>
</evidence>
<dbReference type="EMBL" id="JANPWB010000007">
    <property type="protein sequence ID" value="KAJ1168625.1"/>
    <property type="molecule type" value="Genomic_DNA"/>
</dbReference>
<feature type="region of interest" description="Disordered" evidence="1">
    <location>
        <begin position="107"/>
        <end position="129"/>
    </location>
</feature>
<dbReference type="AlphaFoldDB" id="A0AAV7SWQ7"/>
<feature type="compositionally biased region" description="Basic and acidic residues" evidence="1">
    <location>
        <begin position="14"/>
        <end position="23"/>
    </location>
</feature>
<feature type="compositionally biased region" description="Basic and acidic residues" evidence="1">
    <location>
        <begin position="114"/>
        <end position="129"/>
    </location>
</feature>
<comment type="caution">
    <text evidence="2">The sequence shown here is derived from an EMBL/GenBank/DDBJ whole genome shotgun (WGS) entry which is preliminary data.</text>
</comment>
<evidence type="ECO:0000313" key="3">
    <source>
        <dbReference type="Proteomes" id="UP001066276"/>
    </source>
</evidence>
<gene>
    <name evidence="2" type="ORF">NDU88_000544</name>
</gene>
<feature type="region of interest" description="Disordered" evidence="1">
    <location>
        <begin position="1"/>
        <end position="31"/>
    </location>
</feature>
<keyword evidence="3" id="KW-1185">Reference proteome</keyword>
<evidence type="ECO:0000313" key="2">
    <source>
        <dbReference type="EMBL" id="KAJ1168625.1"/>
    </source>
</evidence>
<dbReference type="Proteomes" id="UP001066276">
    <property type="component" value="Chromosome 4_1"/>
</dbReference>
<proteinExistence type="predicted"/>